<evidence type="ECO:0000313" key="1">
    <source>
        <dbReference type="EMBL" id="CAG8760862.1"/>
    </source>
</evidence>
<keyword evidence="2" id="KW-1185">Reference proteome</keyword>
<name>A0ACA9QNZ8_9GLOM</name>
<comment type="caution">
    <text evidence="1">The sequence shown here is derived from an EMBL/GenBank/DDBJ whole genome shotgun (WGS) entry which is preliminary data.</text>
</comment>
<proteinExistence type="predicted"/>
<accession>A0ACA9QNZ8</accession>
<organism evidence="1 2">
    <name type="scientific">Acaulospora colombiana</name>
    <dbReference type="NCBI Taxonomy" id="27376"/>
    <lineage>
        <taxon>Eukaryota</taxon>
        <taxon>Fungi</taxon>
        <taxon>Fungi incertae sedis</taxon>
        <taxon>Mucoromycota</taxon>
        <taxon>Glomeromycotina</taxon>
        <taxon>Glomeromycetes</taxon>
        <taxon>Diversisporales</taxon>
        <taxon>Acaulosporaceae</taxon>
        <taxon>Acaulospora</taxon>
    </lineage>
</organism>
<protein>
    <submittedName>
        <fullName evidence="1">1413_t:CDS:1</fullName>
    </submittedName>
</protein>
<dbReference type="Proteomes" id="UP000789525">
    <property type="component" value="Unassembled WGS sequence"/>
</dbReference>
<dbReference type="EMBL" id="CAJVPT010058761">
    <property type="protein sequence ID" value="CAG8760862.1"/>
    <property type="molecule type" value="Genomic_DNA"/>
</dbReference>
<sequence length="150" mass="16581">VAMSEGDWVIHCAAERRPDVAEKVYPVSVSPQIQLTLGYCTTTTVIRYGPVTKNSESAVNVLLDIVQDQTGKTYQMDHFATRYPTNTLDIAAFLPIPSIIHYSAGEPFTKYEMCLVFAQILGIPHDHIRPVSTAPQGTDTIAPEIQLTFN</sequence>
<evidence type="ECO:0000313" key="2">
    <source>
        <dbReference type="Proteomes" id="UP000789525"/>
    </source>
</evidence>
<gene>
    <name evidence="1" type="ORF">ACOLOM_LOCUS13187</name>
</gene>
<feature type="non-terminal residue" evidence="1">
    <location>
        <position position="1"/>
    </location>
</feature>
<feature type="non-terminal residue" evidence="1">
    <location>
        <position position="150"/>
    </location>
</feature>
<reference evidence="1" key="1">
    <citation type="submission" date="2021-06" db="EMBL/GenBank/DDBJ databases">
        <authorList>
            <person name="Kallberg Y."/>
            <person name="Tangrot J."/>
            <person name="Rosling A."/>
        </authorList>
    </citation>
    <scope>NUCLEOTIDE SEQUENCE</scope>
    <source>
        <strain evidence="1">CL356</strain>
    </source>
</reference>